<reference evidence="4 5" key="1">
    <citation type="submission" date="2019-05" db="EMBL/GenBank/DDBJ databases">
        <title>Emergence of the Ug99 lineage of the wheat stem rust pathogen through somatic hybridization.</title>
        <authorList>
            <person name="Li F."/>
            <person name="Upadhyaya N.M."/>
            <person name="Sperschneider J."/>
            <person name="Matny O."/>
            <person name="Nguyen-Phuc H."/>
            <person name="Mago R."/>
            <person name="Raley C."/>
            <person name="Miller M.E."/>
            <person name="Silverstein K.A.T."/>
            <person name="Henningsen E."/>
            <person name="Hirsch C.D."/>
            <person name="Visser B."/>
            <person name="Pretorius Z.A."/>
            <person name="Steffenson B.J."/>
            <person name="Schwessinger B."/>
            <person name="Dodds P.N."/>
            <person name="Figueroa M."/>
        </authorList>
    </citation>
    <scope>NUCLEOTIDE SEQUENCE [LARGE SCALE GENOMIC DNA]</scope>
    <source>
        <strain evidence="2">21-0</strain>
        <strain evidence="3 5">Ug99</strain>
    </source>
</reference>
<dbReference type="EMBL" id="VSWC01000170">
    <property type="protein sequence ID" value="KAA1072471.1"/>
    <property type="molecule type" value="Genomic_DNA"/>
</dbReference>
<evidence type="ECO:0000313" key="4">
    <source>
        <dbReference type="Proteomes" id="UP000324748"/>
    </source>
</evidence>
<dbReference type="Proteomes" id="UP000325313">
    <property type="component" value="Unassembled WGS sequence"/>
</dbReference>
<dbReference type="AlphaFoldDB" id="A0A5B0R457"/>
<evidence type="ECO:0000256" key="1">
    <source>
        <dbReference type="SAM" id="MobiDB-lite"/>
    </source>
</evidence>
<feature type="compositionally biased region" description="Polar residues" evidence="1">
    <location>
        <begin position="96"/>
        <end position="110"/>
    </location>
</feature>
<feature type="region of interest" description="Disordered" evidence="1">
    <location>
        <begin position="1"/>
        <end position="43"/>
    </location>
</feature>
<evidence type="ECO:0000313" key="2">
    <source>
        <dbReference type="EMBL" id="KAA1072471.1"/>
    </source>
</evidence>
<evidence type="ECO:0000313" key="3">
    <source>
        <dbReference type="EMBL" id="KAA1120278.1"/>
    </source>
</evidence>
<accession>A0A5B0R457</accession>
<evidence type="ECO:0000313" key="5">
    <source>
        <dbReference type="Proteomes" id="UP000325313"/>
    </source>
</evidence>
<organism evidence="3 5">
    <name type="scientific">Puccinia graminis f. sp. tritici</name>
    <dbReference type="NCBI Taxonomy" id="56615"/>
    <lineage>
        <taxon>Eukaryota</taxon>
        <taxon>Fungi</taxon>
        <taxon>Dikarya</taxon>
        <taxon>Basidiomycota</taxon>
        <taxon>Pucciniomycotina</taxon>
        <taxon>Pucciniomycetes</taxon>
        <taxon>Pucciniales</taxon>
        <taxon>Pucciniaceae</taxon>
        <taxon>Puccinia</taxon>
    </lineage>
</organism>
<gene>
    <name evidence="2" type="ORF">PGT21_034791</name>
    <name evidence="3" type="ORF">PGTUg99_004731</name>
</gene>
<protein>
    <submittedName>
        <fullName evidence="3">Uncharacterized protein</fullName>
    </submittedName>
</protein>
<sequence>MPTESDFRTGGGADGHGSTPLDPHRPIPFPPAFPSSKLRTRPDHSTGCLFRRYSKIVCKIIDRTGFNPLFPISNSRLSQETDRNSKGVSYSAGGLHSTTQATQTNHRSADQSSLKIQNKSQLCLAIQLANLWCSFIDRVRG</sequence>
<proteinExistence type="predicted"/>
<name>A0A5B0R457_PUCGR</name>
<feature type="region of interest" description="Disordered" evidence="1">
    <location>
        <begin position="78"/>
        <end position="110"/>
    </location>
</feature>
<dbReference type="EMBL" id="VDEP01000245">
    <property type="protein sequence ID" value="KAA1120278.1"/>
    <property type="molecule type" value="Genomic_DNA"/>
</dbReference>
<dbReference type="Proteomes" id="UP000324748">
    <property type="component" value="Unassembled WGS sequence"/>
</dbReference>
<comment type="caution">
    <text evidence="3">The sequence shown here is derived from an EMBL/GenBank/DDBJ whole genome shotgun (WGS) entry which is preliminary data.</text>
</comment>
<keyword evidence="4" id="KW-1185">Reference proteome</keyword>